<protein>
    <submittedName>
        <fullName evidence="2">Uncharacterized protein</fullName>
    </submittedName>
</protein>
<dbReference type="OrthoDB" id="3520662at2759"/>
<sequence>MPPQKYSSTDKILTRLISVSDGVKRRQSLKGIENKRVREAFTLLSIGTATGRKEVYLEFLQQIQTVVGSYGVVLCAAALGVSAVYAMKVSFRRELGSKIKEKEDVLYHACLRRIEASPLQGSGHTTDGVTGWTSPYTGDGYELTWEDAKVVVHSNQIVGQVYLIDTYSEKMASFMIVPVSDDLTRLFAMQRSKI</sequence>
<keyword evidence="1" id="KW-1133">Transmembrane helix</keyword>
<proteinExistence type="predicted"/>
<feature type="transmembrane region" description="Helical" evidence="1">
    <location>
        <begin position="67"/>
        <end position="87"/>
    </location>
</feature>
<accession>A0A9P8RLQ5</accession>
<gene>
    <name evidence="2" type="ORF">BKA67DRAFT_527175</name>
</gene>
<keyword evidence="1" id="KW-0472">Membrane</keyword>
<dbReference type="Proteomes" id="UP000758603">
    <property type="component" value="Unassembled WGS sequence"/>
</dbReference>
<dbReference type="GeneID" id="70127712"/>
<evidence type="ECO:0000313" key="3">
    <source>
        <dbReference type="Proteomes" id="UP000758603"/>
    </source>
</evidence>
<reference evidence="2" key="1">
    <citation type="journal article" date="2021" name="Nat. Commun.">
        <title>Genetic determinants of endophytism in the Arabidopsis root mycobiome.</title>
        <authorList>
            <person name="Mesny F."/>
            <person name="Miyauchi S."/>
            <person name="Thiergart T."/>
            <person name="Pickel B."/>
            <person name="Atanasova L."/>
            <person name="Karlsson M."/>
            <person name="Huettel B."/>
            <person name="Barry K.W."/>
            <person name="Haridas S."/>
            <person name="Chen C."/>
            <person name="Bauer D."/>
            <person name="Andreopoulos W."/>
            <person name="Pangilinan J."/>
            <person name="LaButti K."/>
            <person name="Riley R."/>
            <person name="Lipzen A."/>
            <person name="Clum A."/>
            <person name="Drula E."/>
            <person name="Henrissat B."/>
            <person name="Kohler A."/>
            <person name="Grigoriev I.V."/>
            <person name="Martin F.M."/>
            <person name="Hacquard S."/>
        </authorList>
    </citation>
    <scope>NUCLEOTIDE SEQUENCE</scope>
    <source>
        <strain evidence="2">MPI-SDFR-AT-0073</strain>
    </source>
</reference>
<keyword evidence="1" id="KW-0812">Transmembrane</keyword>
<evidence type="ECO:0000313" key="2">
    <source>
        <dbReference type="EMBL" id="KAH6645645.1"/>
    </source>
</evidence>
<dbReference type="EMBL" id="JAGPXC010000011">
    <property type="protein sequence ID" value="KAH6645645.1"/>
    <property type="molecule type" value="Genomic_DNA"/>
</dbReference>
<dbReference type="AlphaFoldDB" id="A0A9P8RLQ5"/>
<keyword evidence="3" id="KW-1185">Reference proteome</keyword>
<dbReference type="RefSeq" id="XP_045952159.1">
    <property type="nucleotide sequence ID" value="XM_046098820.1"/>
</dbReference>
<comment type="caution">
    <text evidence="2">The sequence shown here is derived from an EMBL/GenBank/DDBJ whole genome shotgun (WGS) entry which is preliminary data.</text>
</comment>
<organism evidence="2 3">
    <name type="scientific">Truncatella angustata</name>
    <dbReference type="NCBI Taxonomy" id="152316"/>
    <lineage>
        <taxon>Eukaryota</taxon>
        <taxon>Fungi</taxon>
        <taxon>Dikarya</taxon>
        <taxon>Ascomycota</taxon>
        <taxon>Pezizomycotina</taxon>
        <taxon>Sordariomycetes</taxon>
        <taxon>Xylariomycetidae</taxon>
        <taxon>Amphisphaeriales</taxon>
        <taxon>Sporocadaceae</taxon>
        <taxon>Truncatella</taxon>
    </lineage>
</organism>
<name>A0A9P8RLQ5_9PEZI</name>
<evidence type="ECO:0000256" key="1">
    <source>
        <dbReference type="SAM" id="Phobius"/>
    </source>
</evidence>